<dbReference type="AlphaFoldDB" id="A0A0N0E6I4"/>
<gene>
    <name evidence="1" type="ORF">SU32_15905</name>
</gene>
<dbReference type="RefSeq" id="WP_054000369.1">
    <property type="nucleotide sequence ID" value="NZ_JXMU01000032.1"/>
</dbReference>
<evidence type="ECO:0000313" key="2">
    <source>
        <dbReference type="Proteomes" id="UP000038011"/>
    </source>
</evidence>
<sequence>MAVRSSNTLLCALVLLMGMIFTVHSAIRASVSLVVNHVEFGGSSQADKVFDNQSQMDFDGAENDHCAIHAVFIKPEDTNQKLLINSHLEIATNLKFPFFEKRYNLLRPPKV</sequence>
<organism evidence="1 2">
    <name type="scientific">Ahrensia marina</name>
    <dbReference type="NCBI Taxonomy" id="1514904"/>
    <lineage>
        <taxon>Bacteria</taxon>
        <taxon>Pseudomonadati</taxon>
        <taxon>Pseudomonadota</taxon>
        <taxon>Alphaproteobacteria</taxon>
        <taxon>Hyphomicrobiales</taxon>
        <taxon>Ahrensiaceae</taxon>
        <taxon>Ahrensia</taxon>
    </lineage>
</organism>
<dbReference type="STRING" id="1514904.SU32_15905"/>
<reference evidence="1 2" key="1">
    <citation type="submission" date="2015-01" db="EMBL/GenBank/DDBJ databases">
        <title>Ahrensia donghaiensis sp. nov., a novel dimethylsulphoniopropionate-cleavage bacterium isolated from seawater and emended descriptions of the genus Ahrensia and Ahrensia kielensis.</title>
        <authorList>
            <person name="Liu J."/>
        </authorList>
    </citation>
    <scope>NUCLEOTIDE SEQUENCE [LARGE SCALE GENOMIC DNA]</scope>
    <source>
        <strain evidence="1 2">LZD062</strain>
    </source>
</reference>
<proteinExistence type="predicted"/>
<dbReference type="Proteomes" id="UP000038011">
    <property type="component" value="Unassembled WGS sequence"/>
</dbReference>
<comment type="caution">
    <text evidence="1">The sequence shown here is derived from an EMBL/GenBank/DDBJ whole genome shotgun (WGS) entry which is preliminary data.</text>
</comment>
<accession>A0A0N0E6I4</accession>
<keyword evidence="2" id="KW-1185">Reference proteome</keyword>
<name>A0A0N0E6I4_9HYPH</name>
<protein>
    <submittedName>
        <fullName evidence="1">Uncharacterized protein</fullName>
    </submittedName>
</protein>
<evidence type="ECO:0000313" key="1">
    <source>
        <dbReference type="EMBL" id="KPB00055.1"/>
    </source>
</evidence>
<dbReference type="PATRIC" id="fig|1514904.3.peg.2588"/>
<dbReference type="EMBL" id="JXMU01000032">
    <property type="protein sequence ID" value="KPB00055.1"/>
    <property type="molecule type" value="Genomic_DNA"/>
</dbReference>